<gene>
    <name evidence="1" type="ORF">PsorP6_000578</name>
</gene>
<protein>
    <submittedName>
        <fullName evidence="1">Uncharacterized protein</fullName>
    </submittedName>
</protein>
<keyword evidence="2" id="KW-1185">Reference proteome</keyword>
<proteinExistence type="predicted"/>
<reference evidence="1 2" key="1">
    <citation type="journal article" date="2022" name="bioRxiv">
        <title>The genome of the oomycete Peronosclerospora sorghi, a cosmopolitan pathogen of maize and sorghum, is inflated with dispersed pseudogenes.</title>
        <authorList>
            <person name="Fletcher K."/>
            <person name="Martin F."/>
            <person name="Isakeit T."/>
            <person name="Cavanaugh K."/>
            <person name="Magill C."/>
            <person name="Michelmore R."/>
        </authorList>
    </citation>
    <scope>NUCLEOTIDE SEQUENCE [LARGE SCALE GENOMIC DNA]</scope>
    <source>
        <strain evidence="1">P6</strain>
    </source>
</reference>
<evidence type="ECO:0000313" key="2">
    <source>
        <dbReference type="Proteomes" id="UP001163321"/>
    </source>
</evidence>
<evidence type="ECO:0000313" key="1">
    <source>
        <dbReference type="EMBL" id="KAI9920952.1"/>
    </source>
</evidence>
<organism evidence="1 2">
    <name type="scientific">Peronosclerospora sorghi</name>
    <dbReference type="NCBI Taxonomy" id="230839"/>
    <lineage>
        <taxon>Eukaryota</taxon>
        <taxon>Sar</taxon>
        <taxon>Stramenopiles</taxon>
        <taxon>Oomycota</taxon>
        <taxon>Peronosporomycetes</taxon>
        <taxon>Peronosporales</taxon>
        <taxon>Peronosporaceae</taxon>
        <taxon>Peronosclerospora</taxon>
    </lineage>
</organism>
<comment type="caution">
    <text evidence="1">The sequence shown here is derived from an EMBL/GenBank/DDBJ whole genome shotgun (WGS) entry which is preliminary data.</text>
</comment>
<accession>A0ACC0WRG2</accession>
<dbReference type="Proteomes" id="UP001163321">
    <property type="component" value="Chromosome 1"/>
</dbReference>
<dbReference type="EMBL" id="CM047580">
    <property type="protein sequence ID" value="KAI9920952.1"/>
    <property type="molecule type" value="Genomic_DNA"/>
</dbReference>
<name>A0ACC0WRG2_9STRA</name>
<sequence length="111" mass="12778">MQLLLSTLSTVLWTMLTWGALTRRARVFLVVLVIRRAIREKKLFAHGHLFPRYNVQLIQDNGTRRVARVLNHTTRHEDTIVVKARGVPVHVRRVFVHSVVRVPAHGSICVD</sequence>